<dbReference type="Proteomes" id="UP001168877">
    <property type="component" value="Unassembled WGS sequence"/>
</dbReference>
<keyword evidence="2" id="KW-1185">Reference proteome</keyword>
<comment type="caution">
    <text evidence="1">The sequence shown here is derived from an EMBL/GenBank/DDBJ whole genome shotgun (WGS) entry which is preliminary data.</text>
</comment>
<accession>A0AA39TC85</accession>
<proteinExistence type="predicted"/>
<dbReference type="AlphaFoldDB" id="A0AA39TC85"/>
<name>A0AA39TC85_ACESA</name>
<reference evidence="1" key="2">
    <citation type="submission" date="2023-06" db="EMBL/GenBank/DDBJ databases">
        <authorList>
            <person name="Swenson N.G."/>
            <person name="Wegrzyn J.L."/>
            <person name="Mcevoy S.L."/>
        </authorList>
    </citation>
    <scope>NUCLEOTIDE SEQUENCE</scope>
    <source>
        <strain evidence="1">NS2018</strain>
        <tissue evidence="1">Leaf</tissue>
    </source>
</reference>
<protein>
    <submittedName>
        <fullName evidence="1">Uncharacterized protein</fullName>
    </submittedName>
</protein>
<gene>
    <name evidence="1" type="ORF">LWI29_022536</name>
</gene>
<evidence type="ECO:0000313" key="2">
    <source>
        <dbReference type="Proteomes" id="UP001168877"/>
    </source>
</evidence>
<organism evidence="1 2">
    <name type="scientific">Acer saccharum</name>
    <name type="common">Sugar maple</name>
    <dbReference type="NCBI Taxonomy" id="4024"/>
    <lineage>
        <taxon>Eukaryota</taxon>
        <taxon>Viridiplantae</taxon>
        <taxon>Streptophyta</taxon>
        <taxon>Embryophyta</taxon>
        <taxon>Tracheophyta</taxon>
        <taxon>Spermatophyta</taxon>
        <taxon>Magnoliopsida</taxon>
        <taxon>eudicotyledons</taxon>
        <taxon>Gunneridae</taxon>
        <taxon>Pentapetalae</taxon>
        <taxon>rosids</taxon>
        <taxon>malvids</taxon>
        <taxon>Sapindales</taxon>
        <taxon>Sapindaceae</taxon>
        <taxon>Hippocastanoideae</taxon>
        <taxon>Acereae</taxon>
        <taxon>Acer</taxon>
    </lineage>
</organism>
<dbReference type="EMBL" id="JAUESC010000002">
    <property type="protein sequence ID" value="KAK0605078.1"/>
    <property type="molecule type" value="Genomic_DNA"/>
</dbReference>
<sequence>MRQLHRPILERVNGHSPPKSTVLIKYRCLSSSCYRLLKSLTWTQNQTLLRSRFDIRGFRKDLRRFLSSNYSWVEIFGTIYI</sequence>
<reference evidence="1" key="1">
    <citation type="journal article" date="2022" name="Plant J.">
        <title>Strategies of tolerance reflected in two North American maple genomes.</title>
        <authorList>
            <person name="McEvoy S.L."/>
            <person name="Sezen U.U."/>
            <person name="Trouern-Trend A."/>
            <person name="McMahon S.M."/>
            <person name="Schaberg P.G."/>
            <person name="Yang J."/>
            <person name="Wegrzyn J.L."/>
            <person name="Swenson N.G."/>
        </authorList>
    </citation>
    <scope>NUCLEOTIDE SEQUENCE</scope>
    <source>
        <strain evidence="1">NS2018</strain>
    </source>
</reference>
<evidence type="ECO:0000313" key="1">
    <source>
        <dbReference type="EMBL" id="KAK0605078.1"/>
    </source>
</evidence>